<dbReference type="AlphaFoldDB" id="A0AA35X789"/>
<dbReference type="Pfam" id="PF00903">
    <property type="entry name" value="Glyoxalase"/>
    <property type="match status" value="1"/>
</dbReference>
<feature type="domain" description="Glyoxalase/fosfomycin resistance/dioxygenase" evidence="1">
    <location>
        <begin position="4"/>
        <end position="85"/>
    </location>
</feature>
<gene>
    <name evidence="2" type="ORF">GBAR_LOCUS23430</name>
</gene>
<dbReference type="InterPro" id="IPR029068">
    <property type="entry name" value="Glyas_Bleomycin-R_OHBP_Dase"/>
</dbReference>
<dbReference type="InterPro" id="IPR004360">
    <property type="entry name" value="Glyas_Fos-R_dOase_dom"/>
</dbReference>
<protein>
    <recommendedName>
        <fullName evidence="1">Glyoxalase/fosfomycin resistance/dioxygenase domain-containing protein</fullName>
    </recommendedName>
</protein>
<reference evidence="2" key="1">
    <citation type="submission" date="2023-03" db="EMBL/GenBank/DDBJ databases">
        <authorList>
            <person name="Steffen K."/>
            <person name="Cardenas P."/>
        </authorList>
    </citation>
    <scope>NUCLEOTIDE SEQUENCE</scope>
</reference>
<evidence type="ECO:0000313" key="2">
    <source>
        <dbReference type="EMBL" id="CAI8042191.1"/>
    </source>
</evidence>
<dbReference type="Proteomes" id="UP001174909">
    <property type="component" value="Unassembled WGS sequence"/>
</dbReference>
<sequence length="130" mass="14489">MHYRDAFAAIDWLCDVLGFTRHLVVPDGKGGVAHAELTLGNGMIMLGSHRDEAGDSVVAPIAAEYWTQSTYIVVGDIEASYERAKFCAGRHRFRTREQHYGGSLFFSPRPQRTTLEYRLPTTPGQSRESG</sequence>
<name>A0AA35X789_GEOBA</name>
<organism evidence="2 3">
    <name type="scientific">Geodia barretti</name>
    <name type="common">Barrett's horny sponge</name>
    <dbReference type="NCBI Taxonomy" id="519541"/>
    <lineage>
        <taxon>Eukaryota</taxon>
        <taxon>Metazoa</taxon>
        <taxon>Porifera</taxon>
        <taxon>Demospongiae</taxon>
        <taxon>Heteroscleromorpha</taxon>
        <taxon>Tetractinellida</taxon>
        <taxon>Astrophorina</taxon>
        <taxon>Geodiidae</taxon>
        <taxon>Geodia</taxon>
    </lineage>
</organism>
<dbReference type="Gene3D" id="3.30.720.120">
    <property type="match status" value="1"/>
</dbReference>
<dbReference type="EMBL" id="CASHTH010003240">
    <property type="protein sequence ID" value="CAI8042191.1"/>
    <property type="molecule type" value="Genomic_DNA"/>
</dbReference>
<evidence type="ECO:0000259" key="1">
    <source>
        <dbReference type="Pfam" id="PF00903"/>
    </source>
</evidence>
<dbReference type="SUPFAM" id="SSF54593">
    <property type="entry name" value="Glyoxalase/Bleomycin resistance protein/Dihydroxybiphenyl dioxygenase"/>
    <property type="match status" value="1"/>
</dbReference>
<accession>A0AA35X789</accession>
<comment type="caution">
    <text evidence="2">The sequence shown here is derived from an EMBL/GenBank/DDBJ whole genome shotgun (WGS) entry which is preliminary data.</text>
</comment>
<evidence type="ECO:0000313" key="3">
    <source>
        <dbReference type="Proteomes" id="UP001174909"/>
    </source>
</evidence>
<keyword evidence="3" id="KW-1185">Reference proteome</keyword>
<proteinExistence type="predicted"/>